<evidence type="ECO:0000313" key="7">
    <source>
        <dbReference type="Proteomes" id="UP000007718"/>
    </source>
</evidence>
<dbReference type="KEGG" id="dpt:Deipr_2559"/>
<keyword evidence="7" id="KW-1185">Reference proteome</keyword>
<geneLocation type="plasmid" evidence="6 7">
    <name>pDEIPR03</name>
</geneLocation>
<evidence type="ECO:0000256" key="1">
    <source>
        <dbReference type="ARBA" id="ARBA00004496"/>
    </source>
</evidence>
<dbReference type="InterPro" id="IPR011990">
    <property type="entry name" value="TPR-like_helical_dom_sf"/>
</dbReference>
<keyword evidence="4" id="KW-0802">TPR repeat</keyword>
<dbReference type="Proteomes" id="UP000007718">
    <property type="component" value="Plasmid pDEIPR03"/>
</dbReference>
<keyword evidence="3" id="KW-0677">Repeat</keyword>
<evidence type="ECO:0000256" key="2">
    <source>
        <dbReference type="ARBA" id="ARBA00022490"/>
    </source>
</evidence>
<dbReference type="EMBL" id="CP002539">
    <property type="protein sequence ID" value="ADY27674.1"/>
    <property type="molecule type" value="Genomic_DNA"/>
</dbReference>
<dbReference type="eggNOG" id="COG0457">
    <property type="taxonomic scope" value="Bacteria"/>
</dbReference>
<dbReference type="InterPro" id="IPR051476">
    <property type="entry name" value="Bac_ResReg_Asp_Phosphatase"/>
</dbReference>
<reference evidence="6 7" key="2">
    <citation type="journal article" date="2012" name="Stand. Genomic Sci.">
        <title>Complete genome sequence of the orange-red pigmented, radioresistant Deinococcus proteolyticus type strain (MRP(T)).</title>
        <authorList>
            <person name="Copeland A."/>
            <person name="Zeytun A."/>
            <person name="Yassawong M."/>
            <person name="Nolan M."/>
            <person name="Lucas S."/>
            <person name="Hammon N."/>
            <person name="Deshpande S."/>
            <person name="Cheng J.F."/>
            <person name="Han C."/>
            <person name="Tapia R."/>
            <person name="Goodwin L.A."/>
            <person name="Pitluck S."/>
            <person name="Mavromatis K."/>
            <person name="Liolios K."/>
            <person name="Pagani I."/>
            <person name="Ivanova N."/>
            <person name="Mikhailova N."/>
            <person name="Pati A."/>
            <person name="Chen A."/>
            <person name="Palaniappan K."/>
            <person name="Land M."/>
            <person name="Hauser L."/>
            <person name="Jeffries C.D."/>
            <person name="Brambilla E.M."/>
            <person name="Rohde M."/>
            <person name="Sikorski J."/>
            <person name="Pukall R."/>
            <person name="Goker M."/>
            <person name="Detter J.C."/>
            <person name="Woyke T."/>
            <person name="Bristow J."/>
            <person name="Eisen J.A."/>
            <person name="Markowitz V."/>
            <person name="Hugenholtz P."/>
            <person name="Kyrpides N.C."/>
            <person name="Klenk H.P."/>
            <person name="Lapidus A."/>
        </authorList>
    </citation>
    <scope>NUCLEOTIDE SEQUENCE [LARGE SCALE GENOMIC DNA]</scope>
    <source>
        <strain evidence="7">ATCC 35074 / DSM 20540 / JCM 6276 / NBRC 101906 / NCIMB 13154 / VKM Ac-1939 / CCM 2703 / MRP</strain>
        <plasmid evidence="7">Plasmid pDEIPR03</plasmid>
    </source>
</reference>
<dbReference type="InterPro" id="IPR036388">
    <property type="entry name" value="WH-like_DNA-bd_sf"/>
</dbReference>
<evidence type="ECO:0000256" key="5">
    <source>
        <dbReference type="ARBA" id="ARBA00038253"/>
    </source>
</evidence>
<dbReference type="RefSeq" id="WP_013623181.1">
    <property type="nucleotide sequence ID" value="NC_015170.1"/>
</dbReference>
<dbReference type="OrthoDB" id="57483at2"/>
<evidence type="ECO:0000256" key="4">
    <source>
        <dbReference type="ARBA" id="ARBA00022803"/>
    </source>
</evidence>
<sequence>MGGIAVTDGEWQASIQALLELGRVDEALDTVYRATGETRAPAQFAQLLKLLEQFPAAAQAKPQWVRGQLRLLGNLGRLEDLGKQTAHWLAAGAGKDWTFLSVFMAWQAAEQGDDALSLKYGQAAYAAQQADLTPFERALLLRVLGRVKFRQGQAGWEDHFEQALAEGTGRARVLTLLEYGAILSHTTQTATTIRILSEAQALAAQARDDQLRMNASELLGRAYLRAGEFTEADKHLSTLEKLARRKDNRHLLSYALHCLAIPRRTLGEWVQAEALYSEALKCAGEMGNEFEQRQALRGLGHTRRLSGRALGALEVLEQAARVVKEDRDTGKSVVNVDIAAALVSLPHLDSAAVLDRLGKAGRLSEEGLQRAELVRAELDRRQGNAAAALERLAALDRGQLWLREEAHAFPELFALLPAGERPLPLPRPQRPLVRLEAMGFPKVLVNGRMVSSSALAVVVLAALLHEGPQLSTDRLTEVLDDGKPRTRRQAEQRLSKTVGTLRAALGWAGSIETGPGFYALDSGTDWQFDVAEALSSGAAIPAFLPGLDFPWVTDTEQRLSLGDLDI</sequence>
<proteinExistence type="inferred from homology"/>
<gene>
    <name evidence="6" type="ordered locus">Deipr_2559</name>
</gene>
<comment type="subcellular location">
    <subcellularLocation>
        <location evidence="1">Cytoplasm</location>
    </subcellularLocation>
</comment>
<evidence type="ECO:0000313" key="6">
    <source>
        <dbReference type="EMBL" id="ADY27674.1"/>
    </source>
</evidence>
<dbReference type="SUPFAM" id="SSF48452">
    <property type="entry name" value="TPR-like"/>
    <property type="match status" value="1"/>
</dbReference>
<name>F0RQW5_DEIPM</name>
<dbReference type="GO" id="GO:0005737">
    <property type="term" value="C:cytoplasm"/>
    <property type="evidence" value="ECO:0007669"/>
    <property type="project" value="UniProtKB-SubCell"/>
</dbReference>
<keyword evidence="6" id="KW-0614">Plasmid</keyword>
<dbReference type="PANTHER" id="PTHR46630">
    <property type="entry name" value="TETRATRICOPEPTIDE REPEAT PROTEIN 29"/>
    <property type="match status" value="1"/>
</dbReference>
<dbReference type="HOGENOM" id="CLU_035486_0_0_0"/>
<keyword evidence="2" id="KW-0963">Cytoplasm</keyword>
<dbReference type="AlphaFoldDB" id="F0RQW5"/>
<reference evidence="7" key="1">
    <citation type="submission" date="2011-02" db="EMBL/GenBank/DDBJ databases">
        <title>The complete sequence of plasmid3 of Deinococcus proteolyticus DSM 20540.</title>
        <authorList>
            <consortium name="US DOE Joint Genome Institute (JGI-PGF)"/>
            <person name="Lucas S."/>
            <person name="Copeland A."/>
            <person name="Lapidus A."/>
            <person name="Bruce D."/>
            <person name="Goodwin L."/>
            <person name="Pitluck S."/>
            <person name="Kyrpides N."/>
            <person name="Mavromatis K."/>
            <person name="Pagani I."/>
            <person name="Ivanova N."/>
            <person name="Ovchinnikova G."/>
            <person name="Zeytun A."/>
            <person name="Detter J.C."/>
            <person name="Han C."/>
            <person name="Land M."/>
            <person name="Hauser L."/>
            <person name="Markowitz V."/>
            <person name="Cheng J.-F."/>
            <person name="Hugenholtz P."/>
            <person name="Woyke T."/>
            <person name="Wu D."/>
            <person name="Pukall R."/>
            <person name="Steenblock K."/>
            <person name="Brambilla E."/>
            <person name="Klenk H.-P."/>
            <person name="Eisen J.A."/>
        </authorList>
    </citation>
    <scope>NUCLEOTIDE SEQUENCE [LARGE SCALE GENOMIC DNA]</scope>
    <source>
        <strain evidence="7">ATCC 35074 / DSM 20540 / JCM 6276 / NBRC 101906 / NCIMB 13154 / VKM Ac-1939 / CCM 2703 / MRP</strain>
        <plasmid evidence="7">Plasmid pDEIPR03</plasmid>
    </source>
</reference>
<accession>F0RQW5</accession>
<dbReference type="PANTHER" id="PTHR46630:SF1">
    <property type="entry name" value="TETRATRICOPEPTIDE REPEAT PROTEIN 29"/>
    <property type="match status" value="1"/>
</dbReference>
<organism evidence="6 7">
    <name type="scientific">Deinococcus proteolyticus (strain ATCC 35074 / DSM 20540 / JCM 6276 / NBRC 101906 / NCIMB 13154 / VKM Ac-1939 / CCM 2703 / MRP)</name>
    <dbReference type="NCBI Taxonomy" id="693977"/>
    <lineage>
        <taxon>Bacteria</taxon>
        <taxon>Thermotogati</taxon>
        <taxon>Deinococcota</taxon>
        <taxon>Deinococci</taxon>
        <taxon>Deinococcales</taxon>
        <taxon>Deinococcaceae</taxon>
        <taxon>Deinococcus</taxon>
    </lineage>
</organism>
<protein>
    <submittedName>
        <fullName evidence="6">Tetratricopeptide TPR_2</fullName>
    </submittedName>
</protein>
<evidence type="ECO:0000256" key="3">
    <source>
        <dbReference type="ARBA" id="ARBA00022737"/>
    </source>
</evidence>
<dbReference type="Gene3D" id="1.10.10.10">
    <property type="entry name" value="Winged helix-like DNA-binding domain superfamily/Winged helix DNA-binding domain"/>
    <property type="match status" value="1"/>
</dbReference>
<comment type="similarity">
    <text evidence="5">Belongs to the Rap family.</text>
</comment>
<dbReference type="Gene3D" id="1.25.40.10">
    <property type="entry name" value="Tetratricopeptide repeat domain"/>
    <property type="match status" value="1"/>
</dbReference>